<evidence type="ECO:0000313" key="6">
    <source>
        <dbReference type="EMBL" id="CEJ82119.1"/>
    </source>
</evidence>
<reference evidence="6 7" key="1">
    <citation type="journal article" date="2015" name="Genome Announc.">
        <title>Draft Genome Sequence and Gene Annotation of the Entomopathogenic Fungus Verticillium hemipterigenum.</title>
        <authorList>
            <person name="Horn F."/>
            <person name="Habel A."/>
            <person name="Scharf D.H."/>
            <person name="Dworschak J."/>
            <person name="Brakhage A.A."/>
            <person name="Guthke R."/>
            <person name="Hertweck C."/>
            <person name="Linde J."/>
        </authorList>
    </citation>
    <scope>NUCLEOTIDE SEQUENCE [LARGE SCALE GENOMIC DNA]</scope>
</reference>
<keyword evidence="5" id="KW-0256">Endoplasmic reticulum</keyword>
<dbReference type="GO" id="GO:0004671">
    <property type="term" value="F:protein C-terminal S-isoprenylcysteine carboxyl O-methyltransferase activity"/>
    <property type="evidence" value="ECO:0007669"/>
    <property type="project" value="UniProtKB-EC"/>
</dbReference>
<comment type="subcellular location">
    <subcellularLocation>
        <location evidence="5">Endoplasmic reticulum membrane</location>
        <topology evidence="5">Multi-pass membrane protein</topology>
    </subcellularLocation>
    <subcellularLocation>
        <location evidence="1">Membrane</location>
        <topology evidence="1">Multi-pass membrane protein</topology>
    </subcellularLocation>
</comment>
<comment type="similarity">
    <text evidence="5">Belongs to the class VI-like SAM-binding methyltransferase superfamily. Isoprenylcysteine carboxyl methyltransferase family.</text>
</comment>
<feature type="transmembrane region" description="Helical" evidence="5">
    <location>
        <begin position="182"/>
        <end position="205"/>
    </location>
</feature>
<evidence type="ECO:0000256" key="4">
    <source>
        <dbReference type="ARBA" id="ARBA00023136"/>
    </source>
</evidence>
<gene>
    <name evidence="6" type="ORF">VHEMI02205</name>
</gene>
<dbReference type="Pfam" id="PF04140">
    <property type="entry name" value="ICMT"/>
    <property type="match status" value="1"/>
</dbReference>
<dbReference type="GO" id="GO:0005789">
    <property type="term" value="C:endoplasmic reticulum membrane"/>
    <property type="evidence" value="ECO:0007669"/>
    <property type="project" value="UniProtKB-SubCell"/>
</dbReference>
<dbReference type="AlphaFoldDB" id="A0A0A1T9V0"/>
<dbReference type="OrthoDB" id="422086at2759"/>
<dbReference type="GO" id="GO:0032259">
    <property type="term" value="P:methylation"/>
    <property type="evidence" value="ECO:0007669"/>
    <property type="project" value="UniProtKB-KW"/>
</dbReference>
<feature type="transmembrane region" description="Helical" evidence="5">
    <location>
        <begin position="14"/>
        <end position="34"/>
    </location>
</feature>
<feature type="transmembrane region" description="Helical" evidence="5">
    <location>
        <begin position="97"/>
        <end position="117"/>
    </location>
</feature>
<dbReference type="Proteomes" id="UP000039046">
    <property type="component" value="Unassembled WGS sequence"/>
</dbReference>
<comment type="catalytic activity">
    <reaction evidence="5">
        <text>[protein]-C-terminal S-[(2E,6E)-farnesyl]-L-cysteine + S-adenosyl-L-methionine = [protein]-C-terminal S-[(2E,6E)-farnesyl]-L-cysteine methyl ester + S-adenosyl-L-homocysteine</text>
        <dbReference type="Rhea" id="RHEA:21672"/>
        <dbReference type="Rhea" id="RHEA-COMP:12125"/>
        <dbReference type="Rhea" id="RHEA-COMP:12126"/>
        <dbReference type="ChEBI" id="CHEBI:57856"/>
        <dbReference type="ChEBI" id="CHEBI:59789"/>
        <dbReference type="ChEBI" id="CHEBI:90510"/>
        <dbReference type="ChEBI" id="CHEBI:90511"/>
        <dbReference type="EC" id="2.1.1.100"/>
    </reaction>
</comment>
<keyword evidence="3 5" id="KW-1133">Transmembrane helix</keyword>
<accession>A0A0A1T9V0</accession>
<keyword evidence="4 5" id="KW-0472">Membrane</keyword>
<dbReference type="InterPro" id="IPR007269">
    <property type="entry name" value="ICMT_MeTrfase"/>
</dbReference>
<keyword evidence="5" id="KW-0489">Methyltransferase</keyword>
<dbReference type="EC" id="2.1.1.100" evidence="5"/>
<dbReference type="HOGENOM" id="CLU_065200_6_1_1"/>
<evidence type="ECO:0000256" key="1">
    <source>
        <dbReference type="ARBA" id="ARBA00004141"/>
    </source>
</evidence>
<dbReference type="PANTHER" id="PTHR12714">
    <property type="entry name" value="PROTEIN-S ISOPRENYLCYSTEINE O-METHYLTRANSFERASE"/>
    <property type="match status" value="1"/>
</dbReference>
<evidence type="ECO:0000256" key="3">
    <source>
        <dbReference type="ARBA" id="ARBA00022989"/>
    </source>
</evidence>
<dbReference type="EMBL" id="CDHN01000001">
    <property type="protein sequence ID" value="CEJ82119.1"/>
    <property type="molecule type" value="Genomic_DNA"/>
</dbReference>
<keyword evidence="2 5" id="KW-0812">Transmembrane</keyword>
<evidence type="ECO:0000313" key="7">
    <source>
        <dbReference type="Proteomes" id="UP000039046"/>
    </source>
</evidence>
<keyword evidence="5" id="KW-0949">S-adenosyl-L-methionine</keyword>
<evidence type="ECO:0000256" key="2">
    <source>
        <dbReference type="ARBA" id="ARBA00022692"/>
    </source>
</evidence>
<feature type="transmembrane region" description="Helical" evidence="5">
    <location>
        <begin position="55"/>
        <end position="77"/>
    </location>
</feature>
<keyword evidence="7" id="KW-1185">Reference proteome</keyword>
<proteinExistence type="inferred from homology"/>
<feature type="transmembrane region" description="Helical" evidence="5">
    <location>
        <begin position="153"/>
        <end position="170"/>
    </location>
</feature>
<name>A0A0A1T9V0_9HYPO</name>
<protein>
    <recommendedName>
        <fullName evidence="5">Protein-S-isoprenylcysteine O-methyltransferase</fullName>
        <ecNumber evidence="5">2.1.1.100</ecNumber>
    </recommendedName>
</protein>
<evidence type="ECO:0000256" key="5">
    <source>
        <dbReference type="RuleBase" id="RU362022"/>
    </source>
</evidence>
<dbReference type="Gene3D" id="1.20.120.1630">
    <property type="match status" value="1"/>
</dbReference>
<keyword evidence="5" id="KW-0808">Transferase</keyword>
<sequence>MDTLAKYCRTDDPAALSFAACLLISGYIVVKCITPPNATPAKAWKNDVISIYGNSFIMLLADASAVAVILYHTAISVATPAALSLICPNPAATNQTLFTWSASTVIPMLLIVVFGPLRLGAYKNLGKNFTYGLAAPNKLITDGIYKYMQHPSYTGIIIVAMAALALFIRWDASVGCVIPGSILSYIHAIPNAPGLGVALVMFIIVPQLATRVRQEEAMLKELFGDDWVQWNAKTSRFIPGIF</sequence>
<organism evidence="6 7">
    <name type="scientific">[Torrubiella] hemipterigena</name>
    <dbReference type="NCBI Taxonomy" id="1531966"/>
    <lineage>
        <taxon>Eukaryota</taxon>
        <taxon>Fungi</taxon>
        <taxon>Dikarya</taxon>
        <taxon>Ascomycota</taxon>
        <taxon>Pezizomycotina</taxon>
        <taxon>Sordariomycetes</taxon>
        <taxon>Hypocreomycetidae</taxon>
        <taxon>Hypocreales</taxon>
        <taxon>Clavicipitaceae</taxon>
        <taxon>Clavicipitaceae incertae sedis</taxon>
        <taxon>'Torrubiella' clade</taxon>
    </lineage>
</organism>
<dbReference type="STRING" id="1531966.A0A0A1T9V0"/>
<dbReference type="PANTHER" id="PTHR12714:SF9">
    <property type="entry name" value="PROTEIN-S-ISOPRENYLCYSTEINE O-METHYLTRANSFERASE"/>
    <property type="match status" value="1"/>
</dbReference>